<organism evidence="2 3">
    <name type="scientific">Streblomastix strix</name>
    <dbReference type="NCBI Taxonomy" id="222440"/>
    <lineage>
        <taxon>Eukaryota</taxon>
        <taxon>Metamonada</taxon>
        <taxon>Preaxostyla</taxon>
        <taxon>Oxymonadida</taxon>
        <taxon>Streblomastigidae</taxon>
        <taxon>Streblomastix</taxon>
    </lineage>
</organism>
<feature type="transmembrane region" description="Helical" evidence="1">
    <location>
        <begin position="61"/>
        <end position="82"/>
    </location>
</feature>
<reference evidence="2 3" key="1">
    <citation type="submission" date="2019-03" db="EMBL/GenBank/DDBJ databases">
        <title>Single cell metagenomics reveals metabolic interactions within the superorganism composed of flagellate Streblomastix strix and complex community of Bacteroidetes bacteria on its surface.</title>
        <authorList>
            <person name="Treitli S.C."/>
            <person name="Kolisko M."/>
            <person name="Husnik F."/>
            <person name="Keeling P."/>
            <person name="Hampl V."/>
        </authorList>
    </citation>
    <scope>NUCLEOTIDE SEQUENCE [LARGE SCALE GENOMIC DNA]</scope>
    <source>
        <strain evidence="2">ST1C</strain>
    </source>
</reference>
<name>A0A5J4VST7_9EUKA</name>
<dbReference type="AlphaFoldDB" id="A0A5J4VST7"/>
<dbReference type="Proteomes" id="UP000324800">
    <property type="component" value="Unassembled WGS sequence"/>
</dbReference>
<keyword evidence="1" id="KW-0472">Membrane</keyword>
<proteinExistence type="predicted"/>
<gene>
    <name evidence="2" type="ORF">EZS28_018796</name>
</gene>
<accession>A0A5J4VST7</accession>
<keyword evidence="1" id="KW-1133">Transmembrane helix</keyword>
<comment type="caution">
    <text evidence="2">The sequence shown here is derived from an EMBL/GenBank/DDBJ whole genome shotgun (WGS) entry which is preliminary data.</text>
</comment>
<evidence type="ECO:0000256" key="1">
    <source>
        <dbReference type="SAM" id="Phobius"/>
    </source>
</evidence>
<sequence length="94" mass="10511">MVNFNVINDMKIIESKNVEKQIKKKMNMNLIDIVSKEMVSVIVVMEIVFQQGEGDGEFECLLALFKSLAIGLLLLFTLADVFPIETGVFINTGV</sequence>
<dbReference type="EMBL" id="SNRW01005156">
    <property type="protein sequence ID" value="KAA6385678.1"/>
    <property type="molecule type" value="Genomic_DNA"/>
</dbReference>
<keyword evidence="1" id="KW-0812">Transmembrane</keyword>
<evidence type="ECO:0000313" key="2">
    <source>
        <dbReference type="EMBL" id="KAA6385678.1"/>
    </source>
</evidence>
<protein>
    <submittedName>
        <fullName evidence="2">Uncharacterized protein</fullName>
    </submittedName>
</protein>
<evidence type="ECO:0000313" key="3">
    <source>
        <dbReference type="Proteomes" id="UP000324800"/>
    </source>
</evidence>